<feature type="compositionally biased region" description="Basic residues" evidence="1">
    <location>
        <begin position="483"/>
        <end position="500"/>
    </location>
</feature>
<accession>A0A5M3N435</accession>
<dbReference type="Proteomes" id="UP000053558">
    <property type="component" value="Unassembled WGS sequence"/>
</dbReference>
<comment type="caution">
    <text evidence="2">The sequence shown here is derived from an EMBL/GenBank/DDBJ whole genome shotgun (WGS) entry which is preliminary data.</text>
</comment>
<keyword evidence="3" id="KW-1185">Reference proteome</keyword>
<dbReference type="KEGG" id="cput:CONPUDRAFT_148290"/>
<feature type="compositionally biased region" description="Low complexity" evidence="1">
    <location>
        <begin position="103"/>
        <end position="122"/>
    </location>
</feature>
<gene>
    <name evidence="2" type="ORF">CONPUDRAFT_148290</name>
</gene>
<evidence type="ECO:0000313" key="3">
    <source>
        <dbReference type="Proteomes" id="UP000053558"/>
    </source>
</evidence>
<evidence type="ECO:0000313" key="2">
    <source>
        <dbReference type="EMBL" id="EIW86189.1"/>
    </source>
</evidence>
<dbReference type="RefSeq" id="XP_007763091.1">
    <property type="nucleotide sequence ID" value="XM_007764901.1"/>
</dbReference>
<feature type="compositionally biased region" description="Polar residues" evidence="1">
    <location>
        <begin position="56"/>
        <end position="67"/>
    </location>
</feature>
<feature type="region of interest" description="Disordered" evidence="1">
    <location>
        <begin position="1"/>
        <end position="176"/>
    </location>
</feature>
<organism evidence="2 3">
    <name type="scientific">Coniophora puteana (strain RWD-64-598)</name>
    <name type="common">Brown rot fungus</name>
    <dbReference type="NCBI Taxonomy" id="741705"/>
    <lineage>
        <taxon>Eukaryota</taxon>
        <taxon>Fungi</taxon>
        <taxon>Dikarya</taxon>
        <taxon>Basidiomycota</taxon>
        <taxon>Agaricomycotina</taxon>
        <taxon>Agaricomycetes</taxon>
        <taxon>Agaricomycetidae</taxon>
        <taxon>Boletales</taxon>
        <taxon>Coniophorineae</taxon>
        <taxon>Coniophoraceae</taxon>
        <taxon>Coniophora</taxon>
    </lineage>
</organism>
<proteinExistence type="predicted"/>
<name>A0A5M3N435_CONPW</name>
<dbReference type="EMBL" id="JH711573">
    <property type="protein sequence ID" value="EIW86189.1"/>
    <property type="molecule type" value="Genomic_DNA"/>
</dbReference>
<dbReference type="OMA" id="NDEDSHM"/>
<sequence length="500" mass="53202">MSSLSDEEFFASSTPRPPSAPRSSKRARDQRRSPEKPGTTASPSATPKGPQKKSRSQSYGPESQPASETEDTPTPAARSPALPDPATSTVPQATPLATPRAVPALPLSASLPTPPTTYSLSAPPLPPGSPPAPPGSPSPLPVMSHQPTQAASTAMPPQTTGPPLQPPSAPVAPATVTSPGGLIHLAPPAGGWPRVELAYPPRFGVKADLFELWAQKTWFKLFVRVFLAAHAVNAQHTVARIKDTLMRFLDAQASEITVSQPIPDPDRPPMGNYPHPWHFLVTTASPQHGQALVQQECINTHDITLLLVPWTPEPMKYVGTVGDFSLTSGRADCDLACEIIKHALDLNHALASFVTQHSLSGSPFAYSQAIHSIRVEGCDLLVSGGRSEAVWHVYCEDPPSLTPAHYNQWVCMIRGLSFSHVDHGVATFRNGSRQLSCVGCKGSNHPYALCRFPQIPGWQGPVPNNQNNTIFAATGINNGRGRGASRGRGAGRGRGRGRGN</sequence>
<dbReference type="GeneID" id="19202480"/>
<feature type="region of interest" description="Disordered" evidence="1">
    <location>
        <begin position="474"/>
        <end position="500"/>
    </location>
</feature>
<dbReference type="AlphaFoldDB" id="A0A5M3N435"/>
<feature type="compositionally biased region" description="Pro residues" evidence="1">
    <location>
        <begin position="159"/>
        <end position="170"/>
    </location>
</feature>
<reference evidence="3" key="1">
    <citation type="journal article" date="2012" name="Science">
        <title>The Paleozoic origin of enzymatic lignin decomposition reconstructed from 31 fungal genomes.</title>
        <authorList>
            <person name="Floudas D."/>
            <person name="Binder M."/>
            <person name="Riley R."/>
            <person name="Barry K."/>
            <person name="Blanchette R.A."/>
            <person name="Henrissat B."/>
            <person name="Martinez A.T."/>
            <person name="Otillar R."/>
            <person name="Spatafora J.W."/>
            <person name="Yadav J.S."/>
            <person name="Aerts A."/>
            <person name="Benoit I."/>
            <person name="Boyd A."/>
            <person name="Carlson A."/>
            <person name="Copeland A."/>
            <person name="Coutinho P.M."/>
            <person name="de Vries R.P."/>
            <person name="Ferreira P."/>
            <person name="Findley K."/>
            <person name="Foster B."/>
            <person name="Gaskell J."/>
            <person name="Glotzer D."/>
            <person name="Gorecki P."/>
            <person name="Heitman J."/>
            <person name="Hesse C."/>
            <person name="Hori C."/>
            <person name="Igarashi K."/>
            <person name="Jurgens J.A."/>
            <person name="Kallen N."/>
            <person name="Kersten P."/>
            <person name="Kohler A."/>
            <person name="Kuees U."/>
            <person name="Kumar T.K.A."/>
            <person name="Kuo A."/>
            <person name="LaButti K."/>
            <person name="Larrondo L.F."/>
            <person name="Lindquist E."/>
            <person name="Ling A."/>
            <person name="Lombard V."/>
            <person name="Lucas S."/>
            <person name="Lundell T."/>
            <person name="Martin R."/>
            <person name="McLaughlin D.J."/>
            <person name="Morgenstern I."/>
            <person name="Morin E."/>
            <person name="Murat C."/>
            <person name="Nagy L.G."/>
            <person name="Nolan M."/>
            <person name="Ohm R.A."/>
            <person name="Patyshakuliyeva A."/>
            <person name="Rokas A."/>
            <person name="Ruiz-Duenas F.J."/>
            <person name="Sabat G."/>
            <person name="Salamov A."/>
            <person name="Samejima M."/>
            <person name="Schmutz J."/>
            <person name="Slot J.C."/>
            <person name="St John F."/>
            <person name="Stenlid J."/>
            <person name="Sun H."/>
            <person name="Sun S."/>
            <person name="Syed K."/>
            <person name="Tsang A."/>
            <person name="Wiebenga A."/>
            <person name="Young D."/>
            <person name="Pisabarro A."/>
            <person name="Eastwood D.C."/>
            <person name="Martin F."/>
            <person name="Cullen D."/>
            <person name="Grigoriev I.V."/>
            <person name="Hibbett D.S."/>
        </authorList>
    </citation>
    <scope>NUCLEOTIDE SEQUENCE [LARGE SCALE GENOMIC DNA]</scope>
    <source>
        <strain evidence="3">RWD-64-598 SS2</strain>
    </source>
</reference>
<dbReference type="OrthoDB" id="2665632at2759"/>
<evidence type="ECO:0000256" key="1">
    <source>
        <dbReference type="SAM" id="MobiDB-lite"/>
    </source>
</evidence>
<feature type="compositionally biased region" description="Pro residues" evidence="1">
    <location>
        <begin position="123"/>
        <end position="140"/>
    </location>
</feature>
<feature type="compositionally biased region" description="Basic and acidic residues" evidence="1">
    <location>
        <begin position="26"/>
        <end position="35"/>
    </location>
</feature>
<protein>
    <submittedName>
        <fullName evidence="2">Uncharacterized protein</fullName>
    </submittedName>
</protein>